<dbReference type="InterPro" id="IPR013815">
    <property type="entry name" value="ATP_grasp_subdomain_1"/>
</dbReference>
<dbReference type="Proteomes" id="UP000253741">
    <property type="component" value="Unassembled WGS sequence"/>
</dbReference>
<dbReference type="InterPro" id="IPR008279">
    <property type="entry name" value="PEP-util_enz_mobile_dom"/>
</dbReference>
<dbReference type="Gene3D" id="3.30.1490.20">
    <property type="entry name" value="ATP-grasp fold, A domain"/>
    <property type="match status" value="1"/>
</dbReference>
<evidence type="ECO:0000259" key="4">
    <source>
        <dbReference type="Pfam" id="PF01326"/>
    </source>
</evidence>
<dbReference type="FunFam" id="3.30.1490.20:FF:000010">
    <property type="entry name" value="Phosphoenolpyruvate synthase"/>
    <property type="match status" value="1"/>
</dbReference>
<feature type="domain" description="PEP-utilising enzyme mobile" evidence="3">
    <location>
        <begin position="825"/>
        <end position="895"/>
    </location>
</feature>
<evidence type="ECO:0000256" key="2">
    <source>
        <dbReference type="ARBA" id="ARBA00022840"/>
    </source>
</evidence>
<keyword evidence="6" id="KW-1185">Reference proteome</keyword>
<dbReference type="InterPro" id="IPR051549">
    <property type="entry name" value="PEP_Utilizing_Enz"/>
</dbReference>
<accession>A0A370B4C6</accession>
<comment type="caution">
    <text evidence="5">The sequence shown here is derived from an EMBL/GenBank/DDBJ whole genome shotgun (WGS) entry which is preliminary data.</text>
</comment>
<dbReference type="InterPro" id="IPR002192">
    <property type="entry name" value="PPDK_AMP/ATP-bd"/>
</dbReference>
<dbReference type="EMBL" id="QQNA01000145">
    <property type="protein sequence ID" value="RDG36687.1"/>
    <property type="molecule type" value="Genomic_DNA"/>
</dbReference>
<dbReference type="SUPFAM" id="SSF56059">
    <property type="entry name" value="Glutathione synthetase ATP-binding domain-like"/>
    <property type="match status" value="1"/>
</dbReference>
<gene>
    <name evidence="5" type="ORF">DVH02_18975</name>
</gene>
<keyword evidence="2" id="KW-0067">ATP-binding</keyword>
<dbReference type="PANTHER" id="PTHR43615:SF1">
    <property type="entry name" value="PPDK_N DOMAIN-CONTAINING PROTEIN"/>
    <property type="match status" value="1"/>
</dbReference>
<name>A0A370B4C6_9ACTN</name>
<dbReference type="Gene3D" id="3.30.470.20">
    <property type="entry name" value="ATP-grasp fold, B domain"/>
    <property type="match status" value="1"/>
</dbReference>
<dbReference type="Pfam" id="PF00391">
    <property type="entry name" value="PEP-utilizers"/>
    <property type="match status" value="1"/>
</dbReference>
<proteinExistence type="predicted"/>
<keyword evidence="5" id="KW-0670">Pyruvate</keyword>
<dbReference type="InterPro" id="IPR036637">
    <property type="entry name" value="Phosphohistidine_dom_sf"/>
</dbReference>
<feature type="domain" description="Pyruvate phosphate dikinase AMP/ATP-binding" evidence="4">
    <location>
        <begin position="32"/>
        <end position="329"/>
    </location>
</feature>
<dbReference type="Gene3D" id="3.50.30.10">
    <property type="entry name" value="Phosphohistidine domain"/>
    <property type="match status" value="1"/>
</dbReference>
<dbReference type="GO" id="GO:0005524">
    <property type="term" value="F:ATP binding"/>
    <property type="evidence" value="ECO:0007669"/>
    <property type="project" value="UniProtKB-KW"/>
</dbReference>
<evidence type="ECO:0000256" key="1">
    <source>
        <dbReference type="ARBA" id="ARBA00022741"/>
    </source>
</evidence>
<evidence type="ECO:0000313" key="6">
    <source>
        <dbReference type="Proteomes" id="UP000253741"/>
    </source>
</evidence>
<reference evidence="5 6" key="1">
    <citation type="submission" date="2018-07" db="EMBL/GenBank/DDBJ databases">
        <title>Streptomyces species from bats.</title>
        <authorList>
            <person name="Dunlap C."/>
        </authorList>
    </citation>
    <scope>NUCLEOTIDE SEQUENCE [LARGE SCALE GENOMIC DNA]</scope>
    <source>
        <strain evidence="5 6">AC230</strain>
    </source>
</reference>
<dbReference type="PANTHER" id="PTHR43615">
    <property type="entry name" value="PHOSPHOENOLPYRUVATE SYNTHASE-RELATED"/>
    <property type="match status" value="1"/>
</dbReference>
<dbReference type="OrthoDB" id="9765468at2"/>
<organism evidence="5 6">
    <name type="scientific">Streptomyces corynorhini</name>
    <dbReference type="NCBI Taxonomy" id="2282652"/>
    <lineage>
        <taxon>Bacteria</taxon>
        <taxon>Bacillati</taxon>
        <taxon>Actinomycetota</taxon>
        <taxon>Actinomycetes</taxon>
        <taxon>Kitasatosporales</taxon>
        <taxon>Streptomycetaceae</taxon>
        <taxon>Streptomyces</taxon>
    </lineage>
</organism>
<evidence type="ECO:0000259" key="3">
    <source>
        <dbReference type="Pfam" id="PF00391"/>
    </source>
</evidence>
<dbReference type="Pfam" id="PF01326">
    <property type="entry name" value="PPDK_N"/>
    <property type="match status" value="1"/>
</dbReference>
<protein>
    <submittedName>
        <fullName evidence="5">Phosphoenolpyruvate synthase</fullName>
    </submittedName>
</protein>
<evidence type="ECO:0000313" key="5">
    <source>
        <dbReference type="EMBL" id="RDG36687.1"/>
    </source>
</evidence>
<keyword evidence="1" id="KW-0547">Nucleotide-binding</keyword>
<dbReference type="GO" id="GO:0016301">
    <property type="term" value="F:kinase activity"/>
    <property type="evidence" value="ECO:0007669"/>
    <property type="project" value="InterPro"/>
</dbReference>
<sequence>MTEVHGARGALPVDARPPLVVALDRIGPGTSALVGGKAANLGVLIAAGLRVPDGVCVTTEAYRRVTGEARFAVLADKLSGVPAADTAALAGLAGRLRAAVLGAPVPDEVAEAVTAAYRKLGDDVPVAVRSSATAEDLPSASFAGQQDTFLNVVGEEAVLDAVRRCWASLWTDRAVTYRATNGIDGRGVRLAVVVQRMAGARSAGVMFTADPVSGRRHWVTVDAAPGLGEAVVSGAVNPDHFTVDTDTDEVVERRLGEQRFAIRPLPGGGTEHAAAGPAGRACLDEDELRALAALGRDVERLFGCPQDVEWTLDVDGRFWLTQSRPVTTLYPLPVTNARGDEEIRAYFCYSMVWQGIQGPLTPLGLSGLRLVASGMARLAGLPVPDPYAGPSAYAESGNRMFLDITTALRGAGGRAALPGLLKMVDNQTAKLVDELFADPRFAPTSTSKAGLVRRLGRIAVRAGVPLRVAEAVLRPAAARARVARVGARHAERFVTPDAVSPRQRLETVRRLLLEGVPSLFPRMVPVPAVGGAALGIALKRLGDDVSEEEGLALLRGLPHNVTTEMDLGLWQLADRVRRQPEAAGLLRDSTAAELLRAYRDGALPAVLQQGLGDFLDAFGHRAVAEIDIGAPRWTDDPAHLFGVLAGYLSLTPESVSPEKQFSDGAELAERTAAELVARARKHGRLSAAVVRLGIRCARELLGLREVTKFHSVLLMAQARRELLLIGGELASDGRLDTADDICFLELPEIARALAGTDVRDLIGPRREEFARESLRRHVPRVLLSDGTEPTLAPAADGTLVGAAASAGSVTGPARVVYDPVGAVLRPGDILVAPSTDPGWTPLFLTAGGVVLETGGVNSHGAVVAREYGIPAVVGVPGVLSAVSDGQELTVNGSLGTVSAATDGPAGETADLRERDV</sequence>
<dbReference type="AlphaFoldDB" id="A0A370B4C6"/>
<dbReference type="RefSeq" id="WP_114625005.1">
    <property type="nucleotide sequence ID" value="NZ_QQNA01000145.1"/>
</dbReference>
<dbReference type="SUPFAM" id="SSF52009">
    <property type="entry name" value="Phosphohistidine domain"/>
    <property type="match status" value="1"/>
</dbReference>